<keyword evidence="2" id="KW-1185">Reference proteome</keyword>
<dbReference type="Proteomes" id="UP001500121">
    <property type="component" value="Unassembled WGS sequence"/>
</dbReference>
<organism evidence="1 2">
    <name type="scientific">Amnibacterium soli</name>
    <dbReference type="NCBI Taxonomy" id="1282736"/>
    <lineage>
        <taxon>Bacteria</taxon>
        <taxon>Bacillati</taxon>
        <taxon>Actinomycetota</taxon>
        <taxon>Actinomycetes</taxon>
        <taxon>Micrococcales</taxon>
        <taxon>Microbacteriaceae</taxon>
        <taxon>Amnibacterium</taxon>
    </lineage>
</organism>
<dbReference type="EMBL" id="BAABLP010000001">
    <property type="protein sequence ID" value="GAA4738092.1"/>
    <property type="molecule type" value="Genomic_DNA"/>
</dbReference>
<gene>
    <name evidence="1" type="ORF">GCM10025783_05770</name>
</gene>
<proteinExistence type="predicted"/>
<evidence type="ECO:0000313" key="1">
    <source>
        <dbReference type="EMBL" id="GAA4738092.1"/>
    </source>
</evidence>
<evidence type="ECO:0000313" key="2">
    <source>
        <dbReference type="Proteomes" id="UP001500121"/>
    </source>
</evidence>
<comment type="caution">
    <text evidence="1">The sequence shown here is derived from an EMBL/GenBank/DDBJ whole genome shotgun (WGS) entry which is preliminary data.</text>
</comment>
<sequence>MLTLRAVVEDIGADLGILAEYGFQPGAKQATVRSEVVAISLADLRRAAASLAEQRLRNFPARLSRVNANHWAMPKEHRIEHGLRPGVGFNGYSATHVLAGARAVLLAGLTDDFRMDSFFGLPDAKIQDRAAAIAWLDSNLDDLERRINIARAAFDQSTP</sequence>
<reference evidence="2" key="1">
    <citation type="journal article" date="2019" name="Int. J. Syst. Evol. Microbiol.">
        <title>The Global Catalogue of Microorganisms (GCM) 10K type strain sequencing project: providing services to taxonomists for standard genome sequencing and annotation.</title>
        <authorList>
            <consortium name="The Broad Institute Genomics Platform"/>
            <consortium name="The Broad Institute Genome Sequencing Center for Infectious Disease"/>
            <person name="Wu L."/>
            <person name="Ma J."/>
        </authorList>
    </citation>
    <scope>NUCLEOTIDE SEQUENCE [LARGE SCALE GENOMIC DNA]</scope>
    <source>
        <strain evidence="2">JCM 19015</strain>
    </source>
</reference>
<name>A0ABP8YV64_9MICO</name>
<protein>
    <submittedName>
        <fullName evidence="1">Uncharacterized protein</fullName>
    </submittedName>
</protein>
<accession>A0ABP8YV64</accession>